<proteinExistence type="predicted"/>
<dbReference type="EMBL" id="JARJLG010000043">
    <property type="protein sequence ID" value="KAJ7762384.1"/>
    <property type="molecule type" value="Genomic_DNA"/>
</dbReference>
<evidence type="ECO:0000259" key="2">
    <source>
        <dbReference type="Pfam" id="PF00266"/>
    </source>
</evidence>
<dbReference type="PANTHER" id="PTHR43092">
    <property type="entry name" value="L-CYSTEINE DESULFHYDRASE"/>
    <property type="match status" value="1"/>
</dbReference>
<dbReference type="GO" id="GO:0016740">
    <property type="term" value="F:transferase activity"/>
    <property type="evidence" value="ECO:0007669"/>
    <property type="project" value="UniProtKB-KW"/>
</dbReference>
<comment type="caution">
    <text evidence="3">The sequence shown here is derived from an EMBL/GenBank/DDBJ whole genome shotgun (WGS) entry which is preliminary data.</text>
</comment>
<evidence type="ECO:0000313" key="4">
    <source>
        <dbReference type="Proteomes" id="UP001215280"/>
    </source>
</evidence>
<dbReference type="Proteomes" id="UP001215280">
    <property type="component" value="Unassembled WGS sequence"/>
</dbReference>
<gene>
    <name evidence="3" type="ORF">DFH07DRAFT_814186</name>
</gene>
<name>A0AAD7JFR2_9AGAR</name>
<organism evidence="3 4">
    <name type="scientific">Mycena maculata</name>
    <dbReference type="NCBI Taxonomy" id="230809"/>
    <lineage>
        <taxon>Eukaryota</taxon>
        <taxon>Fungi</taxon>
        <taxon>Dikarya</taxon>
        <taxon>Basidiomycota</taxon>
        <taxon>Agaricomycotina</taxon>
        <taxon>Agaricomycetes</taxon>
        <taxon>Agaricomycetidae</taxon>
        <taxon>Agaricales</taxon>
        <taxon>Marasmiineae</taxon>
        <taxon>Mycenaceae</taxon>
        <taxon>Mycena</taxon>
    </lineage>
</organism>
<dbReference type="PANTHER" id="PTHR43092:SF2">
    <property type="entry name" value="HERCYNYLCYSTEINE SULFOXIDE LYASE"/>
    <property type="match status" value="1"/>
</dbReference>
<sequence>MVASRNLNVSWRNTAPPDFGHAMLEYFAFDPEYTNLNHGSYGSLPLPVIEACRVLDSEAESNPDRWIKFSYLPRLTTVRQRVAAGIGAKAEECVLVPNTSHGISTVLRNIEWQKDDIIVVFNTTYNSVASTAQFLSDIPPRPLVSKLTLVFPTTPSKVITQFREHLKHLPRKNGQKVVAIIDSIISMPAILLPWKEIVQVCKEEDVMSLIDAAHSIGQEPNLDLNKADPDFWISNLHKWSYAKRSCAVLYVPLRNQHLIKTTFPTSASYLSPSEHSTSNNFVEQFDWWATIDFVPYLSVATALDFRQWLGGEEKINTYCRRVAIQGSKRLAEILGTTATIMDPTGEMTLNMVNVQLPLSRGLQPRTAVFDKMKDKMILERKIFAPIFFLEETGWWTRCSAQIWTEVADFEKLGHNLLSICSEVVHELGAEEAKVKSKL</sequence>
<feature type="domain" description="Aminotransferase class V" evidence="2">
    <location>
        <begin position="74"/>
        <end position="338"/>
    </location>
</feature>
<protein>
    <submittedName>
        <fullName evidence="3">Pyridoxal phosphate-dependent transferase</fullName>
    </submittedName>
</protein>
<dbReference type="SUPFAM" id="SSF53383">
    <property type="entry name" value="PLP-dependent transferases"/>
    <property type="match status" value="1"/>
</dbReference>
<reference evidence="3" key="1">
    <citation type="submission" date="2023-03" db="EMBL/GenBank/DDBJ databases">
        <title>Massive genome expansion in bonnet fungi (Mycena s.s.) driven by repeated elements and novel gene families across ecological guilds.</title>
        <authorList>
            <consortium name="Lawrence Berkeley National Laboratory"/>
            <person name="Harder C.B."/>
            <person name="Miyauchi S."/>
            <person name="Viragh M."/>
            <person name="Kuo A."/>
            <person name="Thoen E."/>
            <person name="Andreopoulos B."/>
            <person name="Lu D."/>
            <person name="Skrede I."/>
            <person name="Drula E."/>
            <person name="Henrissat B."/>
            <person name="Morin E."/>
            <person name="Kohler A."/>
            <person name="Barry K."/>
            <person name="LaButti K."/>
            <person name="Morin E."/>
            <person name="Salamov A."/>
            <person name="Lipzen A."/>
            <person name="Mereny Z."/>
            <person name="Hegedus B."/>
            <person name="Baldrian P."/>
            <person name="Stursova M."/>
            <person name="Weitz H."/>
            <person name="Taylor A."/>
            <person name="Grigoriev I.V."/>
            <person name="Nagy L.G."/>
            <person name="Martin F."/>
            <person name="Kauserud H."/>
        </authorList>
    </citation>
    <scope>NUCLEOTIDE SEQUENCE</scope>
    <source>
        <strain evidence="3">CBHHK188m</strain>
    </source>
</reference>
<dbReference type="AlphaFoldDB" id="A0AAD7JFR2"/>
<dbReference type="InterPro" id="IPR015424">
    <property type="entry name" value="PyrdxlP-dep_Trfase"/>
</dbReference>
<keyword evidence="4" id="KW-1185">Reference proteome</keyword>
<dbReference type="InterPro" id="IPR000192">
    <property type="entry name" value="Aminotrans_V_dom"/>
</dbReference>
<dbReference type="InterPro" id="IPR015421">
    <property type="entry name" value="PyrdxlP-dep_Trfase_major"/>
</dbReference>
<keyword evidence="3" id="KW-0808">Transferase</keyword>
<accession>A0AAD7JFR2</accession>
<dbReference type="Gene3D" id="3.90.1150.10">
    <property type="entry name" value="Aspartate Aminotransferase, domain 1"/>
    <property type="match status" value="1"/>
</dbReference>
<dbReference type="Pfam" id="PF00266">
    <property type="entry name" value="Aminotran_5"/>
    <property type="match status" value="1"/>
</dbReference>
<evidence type="ECO:0000313" key="3">
    <source>
        <dbReference type="EMBL" id="KAJ7762384.1"/>
    </source>
</evidence>
<dbReference type="Gene3D" id="3.40.640.10">
    <property type="entry name" value="Type I PLP-dependent aspartate aminotransferase-like (Major domain)"/>
    <property type="match status" value="1"/>
</dbReference>
<dbReference type="InterPro" id="IPR015422">
    <property type="entry name" value="PyrdxlP-dep_Trfase_small"/>
</dbReference>
<keyword evidence="1" id="KW-0663">Pyridoxal phosphate</keyword>
<evidence type="ECO:0000256" key="1">
    <source>
        <dbReference type="ARBA" id="ARBA00022898"/>
    </source>
</evidence>